<dbReference type="InterPro" id="IPR045467">
    <property type="entry name" value="DUF6497"/>
</dbReference>
<proteinExistence type="predicted"/>
<evidence type="ECO:0000313" key="1">
    <source>
        <dbReference type="EMBL" id="MEX5727278.1"/>
    </source>
</evidence>
<name>A0ABV3XPN2_9RHOB</name>
<evidence type="ECO:0000313" key="2">
    <source>
        <dbReference type="Proteomes" id="UP001560019"/>
    </source>
</evidence>
<protein>
    <recommendedName>
        <fullName evidence="3">Acetolactate synthase</fullName>
    </recommendedName>
</protein>
<reference evidence="1 2" key="1">
    <citation type="submission" date="2024-06" db="EMBL/GenBank/DDBJ databases">
        <title>Genome of Rhodovulum iodosum, a marine photoferrotroph.</title>
        <authorList>
            <person name="Bianchini G."/>
            <person name="Nikeleit V."/>
            <person name="Kappler A."/>
            <person name="Bryce C."/>
            <person name="Sanchez-Baracaldo P."/>
        </authorList>
    </citation>
    <scope>NUCLEOTIDE SEQUENCE [LARGE SCALE GENOMIC DNA]</scope>
    <source>
        <strain evidence="1 2">UT/N1</strain>
    </source>
</reference>
<dbReference type="Proteomes" id="UP001560019">
    <property type="component" value="Unassembled WGS sequence"/>
</dbReference>
<dbReference type="EMBL" id="JBEHHI010000001">
    <property type="protein sequence ID" value="MEX5727278.1"/>
    <property type="molecule type" value="Genomic_DNA"/>
</dbReference>
<evidence type="ECO:0008006" key="3">
    <source>
        <dbReference type="Google" id="ProtNLM"/>
    </source>
</evidence>
<keyword evidence="2" id="KW-1185">Reference proteome</keyword>
<organism evidence="1 2">
    <name type="scientific">Rhodovulum iodosum</name>
    <dbReference type="NCBI Taxonomy" id="68291"/>
    <lineage>
        <taxon>Bacteria</taxon>
        <taxon>Pseudomonadati</taxon>
        <taxon>Pseudomonadota</taxon>
        <taxon>Alphaproteobacteria</taxon>
        <taxon>Rhodobacterales</taxon>
        <taxon>Paracoccaceae</taxon>
        <taxon>Rhodovulum</taxon>
    </lineage>
</organism>
<accession>A0ABV3XPN2</accession>
<comment type="caution">
    <text evidence="1">The sequence shown here is derived from an EMBL/GenBank/DDBJ whole genome shotgun (WGS) entry which is preliminary data.</text>
</comment>
<sequence>MVRAVLLGVAVAAGPVLGQATIDVPSGQPVSLIETVWGEPGPTGLTLRFRFLAPEIARDGGAVDFETAAEDMAYLCEAYALPRLSELGARPSQIVISLSDRPLPFGTADPEATQFFEAYSPEGDRCIWEGF</sequence>
<dbReference type="Pfam" id="PF20107">
    <property type="entry name" value="DUF6497"/>
    <property type="match status" value="1"/>
</dbReference>
<gene>
    <name evidence="1" type="ORF">Ga0609869_000631</name>
</gene>